<dbReference type="GO" id="GO:0003677">
    <property type="term" value="F:DNA binding"/>
    <property type="evidence" value="ECO:0007669"/>
    <property type="project" value="UniProtKB-UniRule"/>
</dbReference>
<dbReference type="Ensembl" id="ENSOMYT00000166229.1">
    <property type="protein sequence ID" value="ENSOMYP00000117752.1"/>
    <property type="gene ID" value="ENSOMYG00000062698.1"/>
</dbReference>
<reference evidence="9" key="3">
    <citation type="submission" date="2025-09" db="UniProtKB">
        <authorList>
            <consortium name="Ensembl"/>
        </authorList>
    </citation>
    <scope>IDENTIFICATION</scope>
</reference>
<dbReference type="FunFam" id="1.10.10.60:FF:000019">
    <property type="entry name" value="Ligand-dependent corepressor isoform 1"/>
    <property type="match status" value="1"/>
</dbReference>
<dbReference type="GO" id="GO:0005634">
    <property type="term" value="C:nucleus"/>
    <property type="evidence" value="ECO:0007669"/>
    <property type="project" value="UniProtKB-SubCell"/>
</dbReference>
<feature type="region of interest" description="Disordered" evidence="7">
    <location>
        <begin position="327"/>
        <end position="360"/>
    </location>
</feature>
<dbReference type="InterPro" id="IPR009057">
    <property type="entry name" value="Homeodomain-like_sf"/>
</dbReference>
<dbReference type="Pfam" id="PF05225">
    <property type="entry name" value="HTH_psq"/>
    <property type="match status" value="1"/>
</dbReference>
<dbReference type="Proteomes" id="UP000694395">
    <property type="component" value="Chromosome 17"/>
</dbReference>
<feature type="compositionally biased region" description="Low complexity" evidence="7">
    <location>
        <begin position="424"/>
        <end position="436"/>
    </location>
</feature>
<evidence type="ECO:0000259" key="8">
    <source>
        <dbReference type="PROSITE" id="PS50960"/>
    </source>
</evidence>
<dbReference type="GeneTree" id="ENSGT00940000162611"/>
<comment type="subcellular location">
    <subcellularLocation>
        <location evidence="1 6">Nucleus</location>
    </subcellularLocation>
</comment>
<protein>
    <submittedName>
        <fullName evidence="9">Ligand dependent nuclear receptor corepressor</fullName>
    </submittedName>
</protein>
<dbReference type="Gene3D" id="1.10.10.60">
    <property type="entry name" value="Homeodomain-like"/>
    <property type="match status" value="1"/>
</dbReference>
<keyword evidence="3 6" id="KW-0238">DNA-binding</keyword>
<evidence type="ECO:0000313" key="10">
    <source>
        <dbReference type="Proteomes" id="UP000694395"/>
    </source>
</evidence>
<organism evidence="9 10">
    <name type="scientific">Oncorhynchus mykiss</name>
    <name type="common">Rainbow trout</name>
    <name type="synonym">Salmo gairdneri</name>
    <dbReference type="NCBI Taxonomy" id="8022"/>
    <lineage>
        <taxon>Eukaryota</taxon>
        <taxon>Metazoa</taxon>
        <taxon>Chordata</taxon>
        <taxon>Craniata</taxon>
        <taxon>Vertebrata</taxon>
        <taxon>Euteleostomi</taxon>
        <taxon>Actinopterygii</taxon>
        <taxon>Neopterygii</taxon>
        <taxon>Teleostei</taxon>
        <taxon>Protacanthopterygii</taxon>
        <taxon>Salmoniformes</taxon>
        <taxon>Salmonidae</taxon>
        <taxon>Salmoninae</taxon>
        <taxon>Oncorhynchus</taxon>
    </lineage>
</organism>
<dbReference type="PANTHER" id="PTHR21545:SF14">
    <property type="entry name" value="LIGAND-DEPENDENT COREPRESSOR"/>
    <property type="match status" value="1"/>
</dbReference>
<evidence type="ECO:0000256" key="3">
    <source>
        <dbReference type="ARBA" id="ARBA00023125"/>
    </source>
</evidence>
<dbReference type="PROSITE" id="PS50960">
    <property type="entry name" value="HTH_PSQ"/>
    <property type="match status" value="1"/>
</dbReference>
<evidence type="ECO:0000256" key="5">
    <source>
        <dbReference type="ARBA" id="ARBA00023242"/>
    </source>
</evidence>
<evidence type="ECO:0000256" key="6">
    <source>
        <dbReference type="PROSITE-ProRule" id="PRU00320"/>
    </source>
</evidence>
<evidence type="ECO:0000256" key="7">
    <source>
        <dbReference type="SAM" id="MobiDB-lite"/>
    </source>
</evidence>
<keyword evidence="4" id="KW-0804">Transcription</keyword>
<feature type="DNA-binding region" description="H-T-H motif" evidence="6">
    <location>
        <begin position="380"/>
        <end position="400"/>
    </location>
</feature>
<feature type="region of interest" description="Disordered" evidence="7">
    <location>
        <begin position="417"/>
        <end position="457"/>
    </location>
</feature>
<keyword evidence="5 6" id="KW-0539">Nucleus</keyword>
<dbReference type="SUPFAM" id="SSF46689">
    <property type="entry name" value="Homeodomain-like"/>
    <property type="match status" value="1"/>
</dbReference>
<feature type="region of interest" description="Disordered" evidence="7">
    <location>
        <begin position="12"/>
        <end position="46"/>
    </location>
</feature>
<keyword evidence="2" id="KW-0805">Transcription regulation</keyword>
<evidence type="ECO:0000256" key="4">
    <source>
        <dbReference type="ARBA" id="ARBA00023163"/>
    </source>
</evidence>
<dbReference type="InterPro" id="IPR007889">
    <property type="entry name" value="HTH_Psq"/>
</dbReference>
<proteinExistence type="predicted"/>
<feature type="compositionally biased region" description="Basic and acidic residues" evidence="7">
    <location>
        <begin position="446"/>
        <end position="457"/>
    </location>
</feature>
<feature type="region of interest" description="Disordered" evidence="7">
    <location>
        <begin position="188"/>
        <end position="214"/>
    </location>
</feature>
<sequence length="457" mass="49599">MQRMIRQFAAEYTSKNSYSQDPPHHPQPNGIKDQSPGSNCSGTGAAASAQNPVLSKLLMADQDSPLDLTIICDELCPKTVYGVLDLSTKKAHGTILKNSHSYTLLPTVKGRALRVEHSFRDVEDDDMLPRSLQDGLRDSYVSSAPLKPPLAHSLLIKEELLSQKHRLLGQPPALSLASLEAAGLLNHGNKGNHVEPHPLLARDGSPWGSSSGKAHHHQLDSLLRLKQASAILSDLQDLPLEPGGHHSPPVDLKIPQVRGMDLSWDSHASDLYGYGAMVVGAGGHGGVENALSRKLRVILPKQNRRAGSLRGSLGGFLDGAADYWSSDVDQGTSGQPYPTSDPEGDPCSKQPRKKRGRYRQYNSQILEEAIGMVMGGKMSVSKAQNMYGIPHSTLEYKVKERLGTLKNPPKKKLKLTLRMGGQDSAAESETTPTATPREVAPPEAADLNHEMKMEFED</sequence>
<feature type="compositionally biased region" description="Polar residues" evidence="7">
    <location>
        <begin position="327"/>
        <end position="338"/>
    </location>
</feature>
<name>A0A8K9V188_ONCMY</name>
<accession>A0A8K9V188</accession>
<reference evidence="9" key="2">
    <citation type="submission" date="2025-08" db="UniProtKB">
        <authorList>
            <consortium name="Ensembl"/>
        </authorList>
    </citation>
    <scope>IDENTIFICATION</scope>
</reference>
<dbReference type="GO" id="GO:0006357">
    <property type="term" value="P:regulation of transcription by RNA polymerase II"/>
    <property type="evidence" value="ECO:0007669"/>
    <property type="project" value="TreeGrafter"/>
</dbReference>
<keyword evidence="10" id="KW-1185">Reference proteome</keyword>
<evidence type="ECO:0000256" key="2">
    <source>
        <dbReference type="ARBA" id="ARBA00023015"/>
    </source>
</evidence>
<feature type="compositionally biased region" description="Polar residues" evidence="7">
    <location>
        <begin position="35"/>
        <end position="46"/>
    </location>
</feature>
<feature type="domain" description="HTH psq-type" evidence="8">
    <location>
        <begin position="352"/>
        <end position="404"/>
    </location>
</feature>
<evidence type="ECO:0000313" key="9">
    <source>
        <dbReference type="Ensembl" id="ENSOMYP00000117752.1"/>
    </source>
</evidence>
<dbReference type="AlphaFoldDB" id="A0A8K9V188"/>
<evidence type="ECO:0000256" key="1">
    <source>
        <dbReference type="ARBA" id="ARBA00004123"/>
    </source>
</evidence>
<dbReference type="PANTHER" id="PTHR21545">
    <property type="entry name" value="TRANSCRIPTION FACTOR MLR1/2"/>
    <property type="match status" value="1"/>
</dbReference>
<reference evidence="9" key="1">
    <citation type="submission" date="2020-07" db="EMBL/GenBank/DDBJ databases">
        <title>A long reads based de novo assembly of the rainbow trout Arlee double haploid line genome.</title>
        <authorList>
            <person name="Gao G."/>
            <person name="Palti Y."/>
        </authorList>
    </citation>
    <scope>NUCLEOTIDE SEQUENCE [LARGE SCALE GENOMIC DNA]</scope>
</reference>